<evidence type="ECO:0000313" key="5">
    <source>
        <dbReference type="EMBL" id="SEF55030.1"/>
    </source>
</evidence>
<dbReference type="InterPro" id="IPR000792">
    <property type="entry name" value="Tscrpt_reg_LuxR_C"/>
</dbReference>
<dbReference type="InterPro" id="IPR036388">
    <property type="entry name" value="WH-like_DNA-bd_sf"/>
</dbReference>
<protein>
    <submittedName>
        <fullName evidence="5">DNA-binding transcriptional regulator, CsgD family</fullName>
    </submittedName>
</protein>
<dbReference type="AlphaFoldDB" id="A0A1H5SWV3"/>
<dbReference type="GO" id="GO:0006355">
    <property type="term" value="P:regulation of DNA-templated transcription"/>
    <property type="evidence" value="ECO:0007669"/>
    <property type="project" value="InterPro"/>
</dbReference>
<evidence type="ECO:0000256" key="3">
    <source>
        <dbReference type="ARBA" id="ARBA00023163"/>
    </source>
</evidence>
<dbReference type="PANTHER" id="PTHR44688">
    <property type="entry name" value="DNA-BINDING TRANSCRIPTIONAL ACTIVATOR DEVR_DOSR"/>
    <property type="match status" value="1"/>
</dbReference>
<evidence type="ECO:0000256" key="2">
    <source>
        <dbReference type="ARBA" id="ARBA00023125"/>
    </source>
</evidence>
<keyword evidence="1" id="KW-0805">Transcription regulation</keyword>
<dbReference type="InterPro" id="IPR005143">
    <property type="entry name" value="TF_LuxR_autoind-bd_dom"/>
</dbReference>
<dbReference type="SUPFAM" id="SSF46894">
    <property type="entry name" value="C-terminal effector domain of the bipartite response regulators"/>
    <property type="match status" value="1"/>
</dbReference>
<dbReference type="Proteomes" id="UP000236721">
    <property type="component" value="Unassembled WGS sequence"/>
</dbReference>
<dbReference type="InterPro" id="IPR016032">
    <property type="entry name" value="Sig_transdc_resp-reg_C-effctor"/>
</dbReference>
<dbReference type="PANTHER" id="PTHR44688:SF16">
    <property type="entry name" value="DNA-BINDING TRANSCRIPTIONAL ACTIVATOR DEVR_DOSR"/>
    <property type="match status" value="1"/>
</dbReference>
<proteinExistence type="predicted"/>
<accession>A0A1H5SWV3</accession>
<name>A0A1H5SWV3_9VIBR</name>
<evidence type="ECO:0000259" key="4">
    <source>
        <dbReference type="PROSITE" id="PS50043"/>
    </source>
</evidence>
<dbReference type="SMART" id="SM00421">
    <property type="entry name" value="HTH_LUXR"/>
    <property type="match status" value="1"/>
</dbReference>
<keyword evidence="2 5" id="KW-0238">DNA-binding</keyword>
<dbReference type="RefSeq" id="WP_103878653.1">
    <property type="nucleotide sequence ID" value="NZ_FNVG01000002.1"/>
</dbReference>
<keyword evidence="6" id="KW-1185">Reference proteome</keyword>
<dbReference type="Gene3D" id="1.10.10.10">
    <property type="entry name" value="Winged helix-like DNA-binding domain superfamily/Winged helix DNA-binding domain"/>
    <property type="match status" value="1"/>
</dbReference>
<evidence type="ECO:0000313" key="6">
    <source>
        <dbReference type="Proteomes" id="UP000236721"/>
    </source>
</evidence>
<dbReference type="SUPFAM" id="SSF75516">
    <property type="entry name" value="Pheromone-binding domain of LuxR-like quorum-sensing transcription factors"/>
    <property type="match status" value="1"/>
</dbReference>
<dbReference type="GO" id="GO:0003677">
    <property type="term" value="F:DNA binding"/>
    <property type="evidence" value="ECO:0007669"/>
    <property type="project" value="UniProtKB-KW"/>
</dbReference>
<organism evidence="5 6">
    <name type="scientific">Vibrio hangzhouensis</name>
    <dbReference type="NCBI Taxonomy" id="462991"/>
    <lineage>
        <taxon>Bacteria</taxon>
        <taxon>Pseudomonadati</taxon>
        <taxon>Pseudomonadota</taxon>
        <taxon>Gammaproteobacteria</taxon>
        <taxon>Vibrionales</taxon>
        <taxon>Vibrionaceae</taxon>
        <taxon>Vibrio</taxon>
    </lineage>
</organism>
<reference evidence="6" key="1">
    <citation type="submission" date="2016-10" db="EMBL/GenBank/DDBJ databases">
        <authorList>
            <person name="Varghese N."/>
            <person name="Submissions S."/>
        </authorList>
    </citation>
    <scope>NUCLEOTIDE SEQUENCE [LARGE SCALE GENOMIC DNA]</scope>
    <source>
        <strain evidence="6">CGMCC 1.7062</strain>
    </source>
</reference>
<dbReference type="InterPro" id="IPR036693">
    <property type="entry name" value="TF_LuxR_autoind-bd_dom_sf"/>
</dbReference>
<dbReference type="PROSITE" id="PS50043">
    <property type="entry name" value="HTH_LUXR_2"/>
    <property type="match status" value="1"/>
</dbReference>
<keyword evidence="3" id="KW-0804">Transcription</keyword>
<dbReference type="CDD" id="cd06170">
    <property type="entry name" value="LuxR_C_like"/>
    <property type="match status" value="1"/>
</dbReference>
<dbReference type="Pfam" id="PF03472">
    <property type="entry name" value="Autoind_bind"/>
    <property type="match status" value="1"/>
</dbReference>
<dbReference type="Gene3D" id="3.30.450.80">
    <property type="entry name" value="Transcription factor LuxR-like, autoinducer-binding domain"/>
    <property type="match status" value="1"/>
</dbReference>
<dbReference type="EMBL" id="FNVG01000002">
    <property type="protein sequence ID" value="SEF55030.1"/>
    <property type="molecule type" value="Genomic_DNA"/>
</dbReference>
<dbReference type="OrthoDB" id="9774661at2"/>
<dbReference type="PRINTS" id="PR00038">
    <property type="entry name" value="HTHLUXR"/>
</dbReference>
<feature type="domain" description="HTH luxR-type" evidence="4">
    <location>
        <begin position="178"/>
        <end position="243"/>
    </location>
</feature>
<dbReference type="PROSITE" id="PS00622">
    <property type="entry name" value="HTH_LUXR_1"/>
    <property type="match status" value="1"/>
</dbReference>
<sequence>MKVVEKINSILVRDLQAGECFNFDDLNRKLSEVTEVIGFEHFLFAVSVPVTVMRAENVVLTNQPLDWRQFYEENEVMYFDQVVLHCRNSMLPIHWKDIIKNSVPDDKNVIKLASDFGLGEGVTVPLRANHGCLGLISFSNLKGATKLSHEATILATYVSSLVADYINDIRNHVCEQQFGQVKSNLTLREQVCLAWVAEGKSSWEVAQIIGCSERTVNFHIQNASEKLNAFSRTQAVSKALLTGSIEPMLVYRSVGKPISQS</sequence>
<gene>
    <name evidence="5" type="ORF">SAMN04488244_10233</name>
</gene>
<evidence type="ECO:0000256" key="1">
    <source>
        <dbReference type="ARBA" id="ARBA00023015"/>
    </source>
</evidence>
<dbReference type="Pfam" id="PF00196">
    <property type="entry name" value="GerE"/>
    <property type="match status" value="1"/>
</dbReference>